<feature type="signal peptide" evidence="2">
    <location>
        <begin position="1"/>
        <end position="17"/>
    </location>
</feature>
<keyword evidence="1" id="KW-0677">Repeat</keyword>
<gene>
    <name evidence="4" type="ORF">DdX_02220</name>
</gene>
<dbReference type="SMART" id="SM00686">
    <property type="entry name" value="DM13"/>
    <property type="match status" value="2"/>
</dbReference>
<name>A0AAD4NC47_9BILA</name>
<dbReference type="EMBL" id="JAKKPZ010000002">
    <property type="protein sequence ID" value="KAI1725558.1"/>
    <property type="molecule type" value="Genomic_DNA"/>
</dbReference>
<organism evidence="4 5">
    <name type="scientific">Ditylenchus destructor</name>
    <dbReference type="NCBI Taxonomy" id="166010"/>
    <lineage>
        <taxon>Eukaryota</taxon>
        <taxon>Metazoa</taxon>
        <taxon>Ecdysozoa</taxon>
        <taxon>Nematoda</taxon>
        <taxon>Chromadorea</taxon>
        <taxon>Rhabditida</taxon>
        <taxon>Tylenchina</taxon>
        <taxon>Tylenchomorpha</taxon>
        <taxon>Sphaerularioidea</taxon>
        <taxon>Anguinidae</taxon>
        <taxon>Anguininae</taxon>
        <taxon>Ditylenchus</taxon>
    </lineage>
</organism>
<accession>A0AAD4NC47</accession>
<evidence type="ECO:0000256" key="1">
    <source>
        <dbReference type="ARBA" id="ARBA00022737"/>
    </source>
</evidence>
<sequence length="530" mass="60125">MRGVICATALIAVCCSAELVVNSYDPEYGIFLGQFSSADSNEQPTGFVYAINESAIQIIDFAWSGKTSDTFFWLDPSDRPSRDGVRLATFEYGRSPIGKYSVDTHRVILVIPHDQKITSFRSLSLFSLQGDVNYGSVQINENLVLPRPQMLPDELKGDRFKIFGLIQILDMRTIRVIGFSFEGNKAPDGYFFVGQGSNITKESGVKAAIRGRDSFDLILPMNERYTGGKDIYVELPDGYDIQHIDFFSIYSVKYDISYASVSLRNISRYSIPPYVPLQKGFEISDSGSRDWTWNLSNLLGTTAQKNFTFQLGPPGGKRGYQGLHRIARPPRYVWYVNGYMANLYLKRGVTYNFIVEGGMNTSSPEFNNPLYLTNDSYGGYAKLSKSEQAQAKIYAPEFPIMAAGRLCRWLETKHSSSSSSSFEENSDEFESFTDFRATLKLSCEEDGSPFVFEFTPTNETPSTFYFQSYNNYQMGSKIFVVDEFPVDLKHIVEEPYQYDARQHQTNLELTPLLDLRTTFRPRTQLFNQVP</sequence>
<dbReference type="PANTHER" id="PTHR24036:SF5">
    <property type="entry name" value="THROMBOMODULIN"/>
    <property type="match status" value="1"/>
</dbReference>
<dbReference type="PROSITE" id="PS51549">
    <property type="entry name" value="DM13"/>
    <property type="match status" value="2"/>
</dbReference>
<dbReference type="Pfam" id="PF10517">
    <property type="entry name" value="DM13"/>
    <property type="match status" value="2"/>
</dbReference>
<evidence type="ECO:0000313" key="5">
    <source>
        <dbReference type="Proteomes" id="UP001201812"/>
    </source>
</evidence>
<dbReference type="InterPro" id="IPR052126">
    <property type="entry name" value="Spindle_Org/Thrombomodulin"/>
</dbReference>
<dbReference type="PANTHER" id="PTHR24036">
    <property type="entry name" value="SKELETOR-RELATED"/>
    <property type="match status" value="1"/>
</dbReference>
<evidence type="ECO:0000256" key="2">
    <source>
        <dbReference type="SAM" id="SignalP"/>
    </source>
</evidence>
<keyword evidence="2" id="KW-0732">Signal</keyword>
<evidence type="ECO:0000313" key="4">
    <source>
        <dbReference type="EMBL" id="KAI1725558.1"/>
    </source>
</evidence>
<keyword evidence="5" id="KW-1185">Reference proteome</keyword>
<feature type="domain" description="DM13" evidence="3">
    <location>
        <begin position="33"/>
        <end position="140"/>
    </location>
</feature>
<proteinExistence type="predicted"/>
<dbReference type="AlphaFoldDB" id="A0AAD4NC47"/>
<comment type="caution">
    <text evidence="4">The sequence shown here is derived from an EMBL/GenBank/DDBJ whole genome shotgun (WGS) entry which is preliminary data.</text>
</comment>
<feature type="chain" id="PRO_5042216944" evidence="2">
    <location>
        <begin position="18"/>
        <end position="530"/>
    </location>
</feature>
<dbReference type="Proteomes" id="UP001201812">
    <property type="component" value="Unassembled WGS sequence"/>
</dbReference>
<dbReference type="InterPro" id="IPR019545">
    <property type="entry name" value="DM13_domain"/>
</dbReference>
<reference evidence="4" key="1">
    <citation type="submission" date="2022-01" db="EMBL/GenBank/DDBJ databases">
        <title>Genome Sequence Resource for Two Populations of Ditylenchus destructor, the Migratory Endoparasitic Phytonematode.</title>
        <authorList>
            <person name="Zhang H."/>
            <person name="Lin R."/>
            <person name="Xie B."/>
        </authorList>
    </citation>
    <scope>NUCLEOTIDE SEQUENCE</scope>
    <source>
        <strain evidence="4">BazhouSP</strain>
    </source>
</reference>
<evidence type="ECO:0000259" key="3">
    <source>
        <dbReference type="PROSITE" id="PS51549"/>
    </source>
</evidence>
<feature type="domain" description="DM13" evidence="3">
    <location>
        <begin position="149"/>
        <end position="264"/>
    </location>
</feature>
<protein>
    <submittedName>
        <fullName evidence="4">Electron transfer DM13 domain-containing protein</fullName>
    </submittedName>
</protein>